<feature type="compositionally biased region" description="Polar residues" evidence="1">
    <location>
        <begin position="113"/>
        <end position="123"/>
    </location>
</feature>
<sequence>MNRSKTLNNTASRKILKLAVPIKRRIPERSTHNNKNNSDVANAFLPKELAEVVATRQHRERVWHVRLMKCTTIHSGINSTWSNFSKEIEKEKAEVFKAYTRLAIAKFAAVDSSSSSPQIPTHTRPTKGDRIGKDKSTGNKVAVALPKNQWALPKIPQLTENTWASVARAGQKKTRIILSNRIQVNPTGRQSHRPANKDKSKSKNSASQTAALSDKRLFIHLPQEHKWRKLPFAGIREFRSSRGDFLKAGNSLFLSGAKSETATNWVSVLVPTVPASAHMEQGLEEVTKAILSHEIERVCSVRPAHLKLYGGNKPEAHHRTWLAYFSKVPRGVFRVFDESGIVRPYKKQQPLEFCNRCNGYHQSKNCSRAPSCANCGSINHTADICMAVTKCKNCGGPHRANSRRCLARPTRSGTPSKE</sequence>
<dbReference type="EMBL" id="PEDP01000348">
    <property type="protein sequence ID" value="POS86354.1"/>
    <property type="molecule type" value="Genomic_DNA"/>
</dbReference>
<dbReference type="AlphaFoldDB" id="A0A2S4PWE8"/>
<gene>
    <name evidence="2" type="ORF">EPUL_001497</name>
</gene>
<comment type="caution">
    <text evidence="2">The sequence shown here is derived from an EMBL/GenBank/DDBJ whole genome shotgun (WGS) entry which is preliminary data.</text>
</comment>
<protein>
    <submittedName>
        <fullName evidence="2">Uncharacterized protein</fullName>
    </submittedName>
</protein>
<feature type="region of interest" description="Disordered" evidence="1">
    <location>
        <begin position="178"/>
        <end position="210"/>
    </location>
</feature>
<proteinExistence type="predicted"/>
<dbReference type="STRING" id="225359.A0A2S4PWE8"/>
<name>A0A2S4PWE8_9PEZI</name>
<feature type="region of interest" description="Disordered" evidence="1">
    <location>
        <begin position="113"/>
        <end position="136"/>
    </location>
</feature>
<evidence type="ECO:0000313" key="3">
    <source>
        <dbReference type="Proteomes" id="UP000237438"/>
    </source>
</evidence>
<organism evidence="2 3">
    <name type="scientific">Erysiphe pulchra</name>
    <dbReference type="NCBI Taxonomy" id="225359"/>
    <lineage>
        <taxon>Eukaryota</taxon>
        <taxon>Fungi</taxon>
        <taxon>Dikarya</taxon>
        <taxon>Ascomycota</taxon>
        <taxon>Pezizomycotina</taxon>
        <taxon>Leotiomycetes</taxon>
        <taxon>Erysiphales</taxon>
        <taxon>Erysiphaceae</taxon>
        <taxon>Erysiphe</taxon>
    </lineage>
</organism>
<feature type="compositionally biased region" description="Polar residues" evidence="1">
    <location>
        <begin position="180"/>
        <end position="189"/>
    </location>
</feature>
<evidence type="ECO:0000256" key="1">
    <source>
        <dbReference type="SAM" id="MobiDB-lite"/>
    </source>
</evidence>
<feature type="compositionally biased region" description="Basic and acidic residues" evidence="1">
    <location>
        <begin position="126"/>
        <end position="136"/>
    </location>
</feature>
<dbReference type="Proteomes" id="UP000237438">
    <property type="component" value="Unassembled WGS sequence"/>
</dbReference>
<reference evidence="2 3" key="1">
    <citation type="submission" date="2017-10" db="EMBL/GenBank/DDBJ databases">
        <title>Development of genomic resources for the powdery mildew, Erysiphe pulchra.</title>
        <authorList>
            <person name="Wadl P.A."/>
            <person name="Mack B.M."/>
            <person name="Moore G."/>
            <person name="Beltz S.B."/>
        </authorList>
    </citation>
    <scope>NUCLEOTIDE SEQUENCE [LARGE SCALE GENOMIC DNA]</scope>
    <source>
        <strain evidence="2">Cflorida</strain>
    </source>
</reference>
<keyword evidence="3" id="KW-1185">Reference proteome</keyword>
<dbReference type="OrthoDB" id="10035396at2759"/>
<evidence type="ECO:0000313" key="2">
    <source>
        <dbReference type="EMBL" id="POS86354.1"/>
    </source>
</evidence>
<accession>A0A2S4PWE8</accession>